<feature type="compositionally biased region" description="Low complexity" evidence="3">
    <location>
        <begin position="13"/>
        <end position="35"/>
    </location>
</feature>
<protein>
    <submittedName>
        <fullName evidence="5">Short chain dehydrogenase</fullName>
    </submittedName>
</protein>
<evidence type="ECO:0000256" key="3">
    <source>
        <dbReference type="SAM" id="MobiDB-lite"/>
    </source>
</evidence>
<sequence>MASSSPRRRRAPGRAADLPDGGSLTSSSPSPTPGLAEGGDPGDATDLTPEEQASKKAAEKQARRESRAALKQDAKDARLAKRTAKAERRLARAQKKQAQRVARRVRPIGEVPTEDSPVTDLPGGVPTMRYLVTGATSGIGEEIARQLAAQGHRLVVVGRDADRLERTARSLRAAYRVPVEALQADLLTEAGLDAVAERLESPAEPITGLVHSAGTGVGPEVHETTRRQEFDQAFLHVQAPLALSQAALRAFLARGGGRILLVASVAGLIPDGTYGAAKSWAVAFARWANIRYRSEGVHVTALCPGPVYTGFHERAGIDAASYPSWAWMPVDEVAREGLAALAQGQSTCVPSRRFRSLIQAAKMAPDTLVERFSRHRVAAEVSAATRSTSDPDSDSDSDSERTEA</sequence>
<evidence type="ECO:0000313" key="5">
    <source>
        <dbReference type="EMBL" id="SJN37156.1"/>
    </source>
</evidence>
<feature type="region of interest" description="Disordered" evidence="3">
    <location>
        <begin position="1"/>
        <end position="84"/>
    </location>
</feature>
<dbReference type="InterPro" id="IPR036291">
    <property type="entry name" value="NAD(P)-bd_dom_sf"/>
</dbReference>
<dbReference type="GO" id="GO:0016020">
    <property type="term" value="C:membrane"/>
    <property type="evidence" value="ECO:0007669"/>
    <property type="project" value="TreeGrafter"/>
</dbReference>
<dbReference type="SMART" id="SM00822">
    <property type="entry name" value="PKS_KR"/>
    <property type="match status" value="1"/>
</dbReference>
<evidence type="ECO:0000259" key="4">
    <source>
        <dbReference type="SMART" id="SM00822"/>
    </source>
</evidence>
<dbReference type="InterPro" id="IPR002347">
    <property type="entry name" value="SDR_fam"/>
</dbReference>
<dbReference type="PRINTS" id="PR00081">
    <property type="entry name" value="GDHRDH"/>
</dbReference>
<evidence type="ECO:0000313" key="6">
    <source>
        <dbReference type="Proteomes" id="UP000196230"/>
    </source>
</evidence>
<proteinExistence type="inferred from homology"/>
<feature type="compositionally biased region" description="Basic residues" evidence="3">
    <location>
        <begin position="1"/>
        <end position="12"/>
    </location>
</feature>
<dbReference type="GO" id="GO:0016491">
    <property type="term" value="F:oxidoreductase activity"/>
    <property type="evidence" value="ECO:0007669"/>
    <property type="project" value="UniProtKB-KW"/>
</dbReference>
<dbReference type="InterPro" id="IPR057326">
    <property type="entry name" value="KR_dom"/>
</dbReference>
<dbReference type="PANTHER" id="PTHR44196">
    <property type="entry name" value="DEHYDROGENASE/REDUCTASE SDR FAMILY MEMBER 7B"/>
    <property type="match status" value="1"/>
</dbReference>
<dbReference type="EMBL" id="FUKP01000073">
    <property type="protein sequence ID" value="SJN37156.1"/>
    <property type="molecule type" value="Genomic_DNA"/>
</dbReference>
<organism evidence="5 6">
    <name type="scientific">Micrococcus lylae</name>
    <dbReference type="NCBI Taxonomy" id="1273"/>
    <lineage>
        <taxon>Bacteria</taxon>
        <taxon>Bacillati</taxon>
        <taxon>Actinomycetota</taxon>
        <taxon>Actinomycetes</taxon>
        <taxon>Micrococcales</taxon>
        <taxon>Micrococcaceae</taxon>
        <taxon>Micrococcus</taxon>
    </lineage>
</organism>
<name>A0A1R4JYR8_9MICC</name>
<feature type="domain" description="Ketoreductase" evidence="4">
    <location>
        <begin position="128"/>
        <end position="310"/>
    </location>
</feature>
<dbReference type="SUPFAM" id="SSF51735">
    <property type="entry name" value="NAD(P)-binding Rossmann-fold domains"/>
    <property type="match status" value="1"/>
</dbReference>
<feature type="compositionally biased region" description="Basic and acidic residues" evidence="3">
    <location>
        <begin position="52"/>
        <end position="84"/>
    </location>
</feature>
<evidence type="ECO:0000256" key="2">
    <source>
        <dbReference type="ARBA" id="ARBA00023002"/>
    </source>
</evidence>
<gene>
    <name evidence="5" type="ORF">FM125_11415</name>
</gene>
<dbReference type="AlphaFoldDB" id="A0A1R4JYR8"/>
<dbReference type="CDD" id="cd05233">
    <property type="entry name" value="SDR_c"/>
    <property type="match status" value="1"/>
</dbReference>
<comment type="similarity">
    <text evidence="1">Belongs to the short-chain dehydrogenases/reductases (SDR) family.</text>
</comment>
<dbReference type="Pfam" id="PF00106">
    <property type="entry name" value="adh_short"/>
    <property type="match status" value="1"/>
</dbReference>
<dbReference type="Gene3D" id="3.40.50.720">
    <property type="entry name" value="NAD(P)-binding Rossmann-like Domain"/>
    <property type="match status" value="1"/>
</dbReference>
<accession>A0A1R4JYR8</accession>
<reference evidence="5 6" key="1">
    <citation type="submission" date="2017-02" db="EMBL/GenBank/DDBJ databases">
        <authorList>
            <person name="Peterson S.W."/>
        </authorList>
    </citation>
    <scope>NUCLEOTIDE SEQUENCE [LARGE SCALE GENOMIC DNA]</scope>
    <source>
        <strain evidence="5 6">2B3F</strain>
    </source>
</reference>
<dbReference type="PANTHER" id="PTHR44196:SF2">
    <property type="entry name" value="SHORT-CHAIN DEHYDROGENASE-RELATED"/>
    <property type="match status" value="1"/>
</dbReference>
<dbReference type="RefSeq" id="WP_087134702.1">
    <property type="nucleotide sequence ID" value="NZ_FUKP01000073.1"/>
</dbReference>
<dbReference type="Proteomes" id="UP000196230">
    <property type="component" value="Unassembled WGS sequence"/>
</dbReference>
<evidence type="ECO:0000256" key="1">
    <source>
        <dbReference type="ARBA" id="ARBA00006484"/>
    </source>
</evidence>
<keyword evidence="2" id="KW-0560">Oxidoreductase</keyword>
<feature type="region of interest" description="Disordered" evidence="3">
    <location>
        <begin position="379"/>
        <end position="404"/>
    </location>
</feature>